<evidence type="ECO:0000256" key="3">
    <source>
        <dbReference type="SAM" id="SignalP"/>
    </source>
</evidence>
<dbReference type="Pfam" id="PF07715">
    <property type="entry name" value="Plug"/>
    <property type="match status" value="1"/>
</dbReference>
<dbReference type="PANTHER" id="PTHR30069">
    <property type="entry name" value="TONB-DEPENDENT OUTER MEMBRANE RECEPTOR"/>
    <property type="match status" value="1"/>
</dbReference>
<keyword evidence="2" id="KW-0998">Cell outer membrane</keyword>
<keyword evidence="6" id="KW-1185">Reference proteome</keyword>
<organism evidence="5 6">
    <name type="scientific">Fermentimonas caenicola</name>
    <dbReference type="NCBI Taxonomy" id="1562970"/>
    <lineage>
        <taxon>Bacteria</taxon>
        <taxon>Pseudomonadati</taxon>
        <taxon>Bacteroidota</taxon>
        <taxon>Bacteroidia</taxon>
        <taxon>Bacteroidales</taxon>
        <taxon>Dysgonomonadaceae</taxon>
        <taxon>Fermentimonas</taxon>
    </lineage>
</organism>
<evidence type="ECO:0000256" key="2">
    <source>
        <dbReference type="PROSITE-ProRule" id="PRU01360"/>
    </source>
</evidence>
<dbReference type="Pfam" id="PF13715">
    <property type="entry name" value="CarbopepD_reg_2"/>
    <property type="match status" value="1"/>
</dbReference>
<dbReference type="InterPro" id="IPR037066">
    <property type="entry name" value="Plug_dom_sf"/>
</dbReference>
<dbReference type="EMBL" id="LN515532">
    <property type="protein sequence ID" value="CEA16138.1"/>
    <property type="molecule type" value="Genomic_DNA"/>
</dbReference>
<keyword evidence="2" id="KW-0472">Membrane</keyword>
<dbReference type="KEGG" id="pbt:ING2E5B_1390"/>
<comment type="similarity">
    <text evidence="2">Belongs to the TonB-dependent receptor family.</text>
</comment>
<feature type="domain" description="TonB-dependent receptor plug" evidence="4">
    <location>
        <begin position="122"/>
        <end position="223"/>
    </location>
</feature>
<comment type="subcellular location">
    <subcellularLocation>
        <location evidence="2">Cell outer membrane</location>
        <topology evidence="2">Multi-pass membrane protein</topology>
    </subcellularLocation>
</comment>
<accession>A0A098C145</accession>
<dbReference type="HOGENOM" id="CLU_004317_1_1_10"/>
<dbReference type="InterPro" id="IPR039426">
    <property type="entry name" value="TonB-dep_rcpt-like"/>
</dbReference>
<dbReference type="InterPro" id="IPR008969">
    <property type="entry name" value="CarboxyPept-like_regulatory"/>
</dbReference>
<dbReference type="Gene3D" id="2.60.40.1120">
    <property type="entry name" value="Carboxypeptidase-like, regulatory domain"/>
    <property type="match status" value="1"/>
</dbReference>
<sequence>MKMERCLKLCKGIFLALAWIIAQSLSAQTITVSGNVSDVSGEPLIGVTIQVANSSVGTVTNFNGNYTLSGVSPNAVLEVSYVGMTTQRINVNGRTNIDIVMSEDTEILSEVVVTGFGLSQRKESLTSAISVIGAEDISRSQASTSSGALVGKIPGINSRQVDGRPGASTNIQIRNMGAPLYVIDGIQSDEGQFNNIDFNDIETITVLKDASASIYGVRAANGVVVVTTKKGSRNSKNTVTLNTYYGWQSLYAFPKPATAETYITNYIQSQTVQGATNYTYTKEDYEKWKKGTEKGYVPFDWYDFIWEVSPQTYVNANVSGGSENINYYLSVGNLKQDAMIVNYGGFQRTNVQMNVTANITDRFKVGGGMNGRIETRKNPGVPEVDDYWMPRFGTFRNLPTRRPFANDNPLYPTLTSTNPATNFGWLTYDLSGTFQNTWRVGQLNFDAEYELFDGLKAKGLFSYYLANQRLDNHEYTYKLYGYDEDTDTYPVIFENNNPWRERTQGYVEEVTTNIQLNYDKRFGDHNVSAVLGAETIKRDTPSTWVHSIPTSNALNLIDYETMDTYDDTGNNTQARLGYIGRFNYDYAGKYLVEFSGRYDGSWKFPPNHRWGFFPSASVGWRISEESFWRESKLTNVFYDLKLRASYGLLGDDNVSGYNAFDYMSGYSYKNGGSVIDGMYTLGTVPRGLPVTTLSWIKAKILDIGMDASFFDGKLTGSFDFFRRMRTGLPASKYDILLPSEVGFSLPRENLNSDMHMGYDLMAKWTAKAGDLTYSIGGNATYSRFYDWEQYKPRFSNSWNVYRNSIEKRYGYLNWGLQADGQFQSWEEIATWPIDNDRQGNRTLRPGDIKYVDVNGDGVINWLDERPIGYRQDSTPIFNYGMNFYFKWKGFDLAFDLTGGALSTWYQEWEQRNPFHDGGNNPQYYMEDTWRLSDIWDANSELIPGKYPMLLIGNSNHSNYWNSTFWKKNVKYIKLRNLEFGYNFPKSIVEKASLSDLRLYLAGQNLVGLTNLIGVDPEIQETNGLAYPTTRIVNIGLTVKF</sequence>
<dbReference type="PROSITE" id="PS52016">
    <property type="entry name" value="TONB_DEPENDENT_REC_3"/>
    <property type="match status" value="1"/>
</dbReference>
<dbReference type="Proteomes" id="UP000032417">
    <property type="component" value="Chromosome 1"/>
</dbReference>
<dbReference type="STRING" id="1562970.ING2E5B_1390"/>
<evidence type="ECO:0000313" key="6">
    <source>
        <dbReference type="Proteomes" id="UP000032417"/>
    </source>
</evidence>
<evidence type="ECO:0000313" key="5">
    <source>
        <dbReference type="EMBL" id="CEA16138.1"/>
    </source>
</evidence>
<name>A0A098C145_9BACT</name>
<feature type="chain" id="PRO_5001933406" description="TonB-dependent receptor plug domain-containing protein" evidence="3">
    <location>
        <begin position="28"/>
        <end position="1040"/>
    </location>
</feature>
<gene>
    <name evidence="5" type="ORF">ING2E5B_1390</name>
</gene>
<dbReference type="GO" id="GO:0009279">
    <property type="term" value="C:cell outer membrane"/>
    <property type="evidence" value="ECO:0007669"/>
    <property type="project" value="UniProtKB-SubCell"/>
</dbReference>
<dbReference type="InterPro" id="IPR023997">
    <property type="entry name" value="TonB-dep_OMP_SusC/RagA_CS"/>
</dbReference>
<keyword evidence="2" id="KW-0812">Transmembrane</keyword>
<dbReference type="FunFam" id="2.60.40.1120:FF:000003">
    <property type="entry name" value="Outer membrane protein Omp121"/>
    <property type="match status" value="1"/>
</dbReference>
<dbReference type="InterPro" id="IPR023996">
    <property type="entry name" value="TonB-dep_OMP_SusC/RagA"/>
</dbReference>
<keyword evidence="2" id="KW-0813">Transport</keyword>
<dbReference type="AlphaFoldDB" id="A0A098C145"/>
<dbReference type="NCBIfam" id="TIGR04057">
    <property type="entry name" value="SusC_RagA_signa"/>
    <property type="match status" value="1"/>
</dbReference>
<dbReference type="Gene3D" id="2.170.130.10">
    <property type="entry name" value="TonB-dependent receptor, plug domain"/>
    <property type="match status" value="1"/>
</dbReference>
<evidence type="ECO:0000259" key="4">
    <source>
        <dbReference type="Pfam" id="PF07715"/>
    </source>
</evidence>
<keyword evidence="2" id="KW-1134">Transmembrane beta strand</keyword>
<feature type="signal peptide" evidence="3">
    <location>
        <begin position="1"/>
        <end position="27"/>
    </location>
</feature>
<protein>
    <recommendedName>
        <fullName evidence="4">TonB-dependent receptor plug domain-containing protein</fullName>
    </recommendedName>
</protein>
<dbReference type="NCBIfam" id="TIGR04056">
    <property type="entry name" value="OMP_RagA_SusC"/>
    <property type="match status" value="1"/>
</dbReference>
<keyword evidence="1 3" id="KW-0732">Signal</keyword>
<evidence type="ECO:0000256" key="1">
    <source>
        <dbReference type="ARBA" id="ARBA00022729"/>
    </source>
</evidence>
<dbReference type="InterPro" id="IPR012910">
    <property type="entry name" value="Plug_dom"/>
</dbReference>
<dbReference type="SUPFAM" id="SSF56935">
    <property type="entry name" value="Porins"/>
    <property type="match status" value="1"/>
</dbReference>
<reference evidence="5 6" key="1">
    <citation type="submission" date="2014-08" db="EMBL/GenBank/DDBJ databases">
        <authorList>
            <person name="Wibberg D."/>
        </authorList>
    </citation>
    <scope>NUCLEOTIDE SEQUENCE [LARGE SCALE GENOMIC DNA]</scope>
    <source>
        <strain evidence="6">ING2-E5B</strain>
    </source>
</reference>
<proteinExistence type="inferred from homology"/>
<dbReference type="GO" id="GO:0015344">
    <property type="term" value="F:siderophore uptake transmembrane transporter activity"/>
    <property type="evidence" value="ECO:0007669"/>
    <property type="project" value="TreeGrafter"/>
</dbReference>
<dbReference type="SUPFAM" id="SSF49464">
    <property type="entry name" value="Carboxypeptidase regulatory domain-like"/>
    <property type="match status" value="1"/>
</dbReference>
<dbReference type="PANTHER" id="PTHR30069:SF29">
    <property type="entry name" value="HEMOGLOBIN AND HEMOGLOBIN-HAPTOGLOBIN-BINDING PROTEIN 1-RELATED"/>
    <property type="match status" value="1"/>
</dbReference>
<dbReference type="GO" id="GO:0044718">
    <property type="term" value="P:siderophore transmembrane transport"/>
    <property type="evidence" value="ECO:0007669"/>
    <property type="project" value="TreeGrafter"/>
</dbReference>
<dbReference type="PATRIC" id="fig|1562970.3.peg.1376"/>